<name>A0A7H9HTB7_9SACH</name>
<reference evidence="1 2" key="1">
    <citation type="submission" date="2020-06" db="EMBL/GenBank/DDBJ databases">
        <title>The yeast mating-type switching endonuclease HO is a domesticated member of an unorthodox homing genetic element family.</title>
        <authorList>
            <person name="Coughlan A.Y."/>
            <person name="Lombardi L."/>
            <person name="Braun-Galleani S."/>
            <person name="Martos A.R."/>
            <person name="Galeote V."/>
            <person name="Bigey F."/>
            <person name="Dequin S."/>
            <person name="Byrne K.P."/>
            <person name="Wolfe K.H."/>
        </authorList>
    </citation>
    <scope>NUCLEOTIDE SEQUENCE [LARGE SCALE GENOMIC DNA]</scope>
    <source>
        <strain evidence="1 2">CBS2947</strain>
    </source>
</reference>
<proteinExistence type="predicted"/>
<dbReference type="EMBL" id="CP059269">
    <property type="protein sequence ID" value="QLQ79947.1"/>
    <property type="molecule type" value="Genomic_DNA"/>
</dbReference>
<dbReference type="Proteomes" id="UP000510647">
    <property type="component" value="Chromosome 3"/>
</dbReference>
<accession>A0A7H9HTB7</accession>
<evidence type="ECO:0008006" key="3">
    <source>
        <dbReference type="Google" id="ProtNLM"/>
    </source>
</evidence>
<keyword evidence="2" id="KW-1185">Reference proteome</keyword>
<sequence>MKSKIGTLYDPLFGRARRIQSSKLLDSGAKTSCQKVDSKFNELESVFRKTYADVAALYYSCENHKVAMKSFFYKSINLIEVFRTTLEDATDNSHECFPSFSPQLPFGSALPEHRLDGSAEILEQFYANSGLTYRLRDFCISRLSKQMYVIAKRLEDDFQFFEYGVQDPLKEILKVCSSISRIIAARNAANVELMAIKDSISEQEQLLQDVPSASYKKRHKRKYNDVKLKDATTKFDVLNSLLKDNLRSFFNLMDNFMEEWFKIYYFTTIRISYALYHFSWTSPEFKRIAFTKLHHSQESSISDNHILSAFHAQHDIVAREVDSLTITRFTDFYDSVTNTTVDKTPIELFLS</sequence>
<protein>
    <recommendedName>
        <fullName evidence="3">BAR domain-containing protein</fullName>
    </recommendedName>
</protein>
<dbReference type="SUPFAM" id="SSF103657">
    <property type="entry name" value="BAR/IMD domain-like"/>
    <property type="match status" value="1"/>
</dbReference>
<gene>
    <name evidence="1" type="ORF">HG537_0C05960</name>
</gene>
<evidence type="ECO:0000313" key="1">
    <source>
        <dbReference type="EMBL" id="QLQ79947.1"/>
    </source>
</evidence>
<dbReference type="OrthoDB" id="4062681at2759"/>
<dbReference type="InterPro" id="IPR027267">
    <property type="entry name" value="AH/BAR_dom_sf"/>
</dbReference>
<organism evidence="1 2">
    <name type="scientific">Torulaspora globosa</name>
    <dbReference type="NCBI Taxonomy" id="48254"/>
    <lineage>
        <taxon>Eukaryota</taxon>
        <taxon>Fungi</taxon>
        <taxon>Dikarya</taxon>
        <taxon>Ascomycota</taxon>
        <taxon>Saccharomycotina</taxon>
        <taxon>Saccharomycetes</taxon>
        <taxon>Saccharomycetales</taxon>
        <taxon>Saccharomycetaceae</taxon>
        <taxon>Torulaspora</taxon>
    </lineage>
</organism>
<dbReference type="Gene3D" id="1.20.1270.60">
    <property type="entry name" value="Arfaptin homology (AH) domain/BAR domain"/>
    <property type="match status" value="1"/>
</dbReference>
<dbReference type="AlphaFoldDB" id="A0A7H9HTB7"/>
<evidence type="ECO:0000313" key="2">
    <source>
        <dbReference type="Proteomes" id="UP000510647"/>
    </source>
</evidence>